<dbReference type="InterPro" id="IPR000086">
    <property type="entry name" value="NUDIX_hydrolase_dom"/>
</dbReference>
<protein>
    <submittedName>
        <fullName evidence="5">Uridine diphosphate glucose pyrophosphatase-like</fullName>
    </submittedName>
</protein>
<dbReference type="PANTHER" id="PTHR11839">
    <property type="entry name" value="UDP/ADP-SUGAR PYROPHOSPHATASE"/>
    <property type="match status" value="1"/>
</dbReference>
<organism evidence="4 5">
    <name type="scientific">Polistes dominula</name>
    <name type="common">European paper wasp</name>
    <name type="synonym">Vespa dominula</name>
    <dbReference type="NCBI Taxonomy" id="743375"/>
    <lineage>
        <taxon>Eukaryota</taxon>
        <taxon>Metazoa</taxon>
        <taxon>Ecdysozoa</taxon>
        <taxon>Arthropoda</taxon>
        <taxon>Hexapoda</taxon>
        <taxon>Insecta</taxon>
        <taxon>Pterygota</taxon>
        <taxon>Neoptera</taxon>
        <taxon>Endopterygota</taxon>
        <taxon>Hymenoptera</taxon>
        <taxon>Apocrita</taxon>
        <taxon>Aculeata</taxon>
        <taxon>Vespoidea</taxon>
        <taxon>Vespidae</taxon>
        <taxon>Polistinae</taxon>
        <taxon>Polistini</taxon>
        <taxon>Polistes</taxon>
    </lineage>
</organism>
<dbReference type="SUPFAM" id="SSF55811">
    <property type="entry name" value="Nudix"/>
    <property type="match status" value="1"/>
</dbReference>
<dbReference type="PANTHER" id="PTHR11839:SF15">
    <property type="entry name" value="URIDINE DIPHOSPHATE GLUCOSE PYROPHOSPHATASE NUDT14"/>
    <property type="match status" value="1"/>
</dbReference>
<dbReference type="InterPro" id="IPR004385">
    <property type="entry name" value="NDP_pyrophosphatase"/>
</dbReference>
<dbReference type="Proteomes" id="UP000694924">
    <property type="component" value="Unplaced"/>
</dbReference>
<keyword evidence="2" id="KW-0378">Hydrolase</keyword>
<dbReference type="NCBIfam" id="TIGR00052">
    <property type="entry name" value="nudix-type nucleoside diphosphatase, YffH/AdpP family"/>
    <property type="match status" value="1"/>
</dbReference>
<dbReference type="GeneID" id="107066008"/>
<feature type="domain" description="Nudix hydrolase" evidence="3">
    <location>
        <begin position="54"/>
        <end position="209"/>
    </location>
</feature>
<evidence type="ECO:0000256" key="2">
    <source>
        <dbReference type="ARBA" id="ARBA00022801"/>
    </source>
</evidence>
<keyword evidence="4" id="KW-1185">Reference proteome</keyword>
<comment type="cofactor">
    <cofactor evidence="1">
        <name>Mg(2+)</name>
        <dbReference type="ChEBI" id="CHEBI:18420"/>
    </cofactor>
</comment>
<evidence type="ECO:0000313" key="5">
    <source>
        <dbReference type="RefSeq" id="XP_015175687.1"/>
    </source>
</evidence>
<dbReference type="PROSITE" id="PS51462">
    <property type="entry name" value="NUDIX"/>
    <property type="match status" value="1"/>
</dbReference>
<dbReference type="CDD" id="cd18887">
    <property type="entry name" value="NUDIX_UGPPase_Nudt14"/>
    <property type="match status" value="1"/>
</dbReference>
<dbReference type="Gene3D" id="3.90.79.10">
    <property type="entry name" value="Nucleoside Triphosphate Pyrophosphohydrolase"/>
    <property type="match status" value="1"/>
</dbReference>
<gene>
    <name evidence="5" type="primary">LOC107066008</name>
</gene>
<evidence type="ECO:0000256" key="1">
    <source>
        <dbReference type="ARBA" id="ARBA00001946"/>
    </source>
</evidence>
<dbReference type="RefSeq" id="XP_015175687.1">
    <property type="nucleotide sequence ID" value="XM_015320201.1"/>
</dbReference>
<name>A0ABM1I650_POLDO</name>
<reference evidence="5" key="1">
    <citation type="submission" date="2025-08" db="UniProtKB">
        <authorList>
            <consortium name="RefSeq"/>
        </authorList>
    </citation>
    <scope>IDENTIFICATION</scope>
    <source>
        <tissue evidence="5">Whole body</tissue>
    </source>
</reference>
<proteinExistence type="predicted"/>
<dbReference type="InterPro" id="IPR015797">
    <property type="entry name" value="NUDIX_hydrolase-like_dom_sf"/>
</dbReference>
<accession>A0ABM1I650</accession>
<evidence type="ECO:0000259" key="3">
    <source>
        <dbReference type="PROSITE" id="PS51462"/>
    </source>
</evidence>
<evidence type="ECO:0000313" key="4">
    <source>
        <dbReference type="Proteomes" id="UP000694924"/>
    </source>
</evidence>
<sequence length="221" mass="25210">MDEIHKNRNEIVRKKILDVEEIKIGKYPIDSPWVKPVRIFYKQDGKEKVWDVVKSHDSVGIVVFNVTRKKLILVKQFRPAAYYACLPDKIDQIDLKKYPPSLGVTLELCAGIVDKDKPLVEIARDELREECGYEAPASAFMKIVTYRGVGSGATKQTLFYVEVTDEMHTHPGGGAECEDELIELVEMSIEEAENYITSEEVQSPSSFLFGISWFLRNKRGH</sequence>